<dbReference type="AlphaFoldDB" id="A0A423W9T7"/>
<dbReference type="InterPro" id="IPR036291">
    <property type="entry name" value="NAD(P)-bd_dom_sf"/>
</dbReference>
<dbReference type="OrthoDB" id="298012at2759"/>
<protein>
    <recommendedName>
        <fullName evidence="3">D-isomer specific 2-hydroxyacid dehydrogenase NAD-binding domain-containing protein</fullName>
    </recommendedName>
</protein>
<accession>A0A423W9T7</accession>
<dbReference type="STRING" id="252740.A0A423W9T7"/>
<feature type="domain" description="D-isomer specific 2-hydroxyacid dehydrogenase NAD-binding" evidence="3">
    <location>
        <begin position="63"/>
        <end position="164"/>
    </location>
</feature>
<dbReference type="PANTHER" id="PTHR43333:SF1">
    <property type="entry name" value="D-ISOMER SPECIFIC 2-HYDROXYACID DEHYDROGENASE NAD-BINDING DOMAIN-CONTAINING PROTEIN"/>
    <property type="match status" value="1"/>
</dbReference>
<sequence length="170" mass="18037">MMGINDRVVTMAASGAYRLLSGVGLVTLGAPGLPRRHARTTANYCVPGTGDPDGPIPTKLSHGTSTDDINSFLDQDLDILVLSLPLTSETHGIISHEQFRILSKKQTFLSSIARGGSINTEALMQALETGQITGAAVDGAGPEPLPSDHPLWNAPNLLIRPHVSWQTHLT</sequence>
<dbReference type="Pfam" id="PF02826">
    <property type="entry name" value="2-Hacid_dh_C"/>
    <property type="match status" value="1"/>
</dbReference>
<organism evidence="4 5">
    <name type="scientific">Cytospora chrysosperma</name>
    <name type="common">Cytospora canker fungus</name>
    <name type="synonym">Sphaeria chrysosperma</name>
    <dbReference type="NCBI Taxonomy" id="252740"/>
    <lineage>
        <taxon>Eukaryota</taxon>
        <taxon>Fungi</taxon>
        <taxon>Dikarya</taxon>
        <taxon>Ascomycota</taxon>
        <taxon>Pezizomycotina</taxon>
        <taxon>Sordariomycetes</taxon>
        <taxon>Sordariomycetidae</taxon>
        <taxon>Diaporthales</taxon>
        <taxon>Cytosporaceae</taxon>
        <taxon>Cytospora</taxon>
    </lineage>
</organism>
<dbReference type="SUPFAM" id="SSF51735">
    <property type="entry name" value="NAD(P)-binding Rossmann-fold domains"/>
    <property type="match status" value="1"/>
</dbReference>
<proteinExistence type="predicted"/>
<evidence type="ECO:0000259" key="3">
    <source>
        <dbReference type="Pfam" id="PF02826"/>
    </source>
</evidence>
<dbReference type="Proteomes" id="UP000284375">
    <property type="component" value="Unassembled WGS sequence"/>
</dbReference>
<dbReference type="GO" id="GO:0016491">
    <property type="term" value="F:oxidoreductase activity"/>
    <property type="evidence" value="ECO:0007669"/>
    <property type="project" value="UniProtKB-KW"/>
</dbReference>
<keyword evidence="1" id="KW-0560">Oxidoreductase</keyword>
<keyword evidence="5" id="KW-1185">Reference proteome</keyword>
<evidence type="ECO:0000313" key="4">
    <source>
        <dbReference type="EMBL" id="ROW00069.1"/>
    </source>
</evidence>
<dbReference type="PANTHER" id="PTHR43333">
    <property type="entry name" value="2-HACID_DH_C DOMAIN-CONTAINING PROTEIN"/>
    <property type="match status" value="1"/>
</dbReference>
<reference evidence="4 5" key="1">
    <citation type="submission" date="2015-09" db="EMBL/GenBank/DDBJ databases">
        <title>Host preference determinants of Valsa canker pathogens revealed by comparative genomics.</title>
        <authorList>
            <person name="Yin Z."/>
            <person name="Huang L."/>
        </authorList>
    </citation>
    <scope>NUCLEOTIDE SEQUENCE [LARGE SCALE GENOMIC DNA]</scope>
    <source>
        <strain evidence="4 5">YSFL</strain>
    </source>
</reference>
<gene>
    <name evidence="4" type="ORF">VSDG_03517</name>
</gene>
<evidence type="ECO:0000313" key="5">
    <source>
        <dbReference type="Proteomes" id="UP000284375"/>
    </source>
</evidence>
<dbReference type="InterPro" id="IPR006140">
    <property type="entry name" value="D-isomer_DH_NAD-bd"/>
</dbReference>
<dbReference type="GO" id="GO:0051287">
    <property type="term" value="F:NAD binding"/>
    <property type="evidence" value="ECO:0007669"/>
    <property type="project" value="InterPro"/>
</dbReference>
<evidence type="ECO:0000256" key="2">
    <source>
        <dbReference type="ARBA" id="ARBA00023027"/>
    </source>
</evidence>
<name>A0A423W9T7_CYTCH</name>
<keyword evidence="2" id="KW-0520">NAD</keyword>
<evidence type="ECO:0000256" key="1">
    <source>
        <dbReference type="ARBA" id="ARBA00023002"/>
    </source>
</evidence>
<comment type="caution">
    <text evidence="4">The sequence shown here is derived from an EMBL/GenBank/DDBJ whole genome shotgun (WGS) entry which is preliminary data.</text>
</comment>
<dbReference type="EMBL" id="LJZO01000009">
    <property type="protein sequence ID" value="ROW00069.1"/>
    <property type="molecule type" value="Genomic_DNA"/>
</dbReference>
<dbReference type="Gene3D" id="3.40.50.720">
    <property type="entry name" value="NAD(P)-binding Rossmann-like Domain"/>
    <property type="match status" value="1"/>
</dbReference>